<dbReference type="GO" id="GO:0005615">
    <property type="term" value="C:extracellular space"/>
    <property type="evidence" value="ECO:0007669"/>
    <property type="project" value="TreeGrafter"/>
</dbReference>
<comment type="similarity">
    <text evidence="2 4">Belongs to the AB hydrolase superfamily. Lipase family.</text>
</comment>
<comment type="subcellular location">
    <subcellularLocation>
        <location evidence="1">Secreted</location>
    </subcellularLocation>
</comment>
<evidence type="ECO:0000256" key="3">
    <source>
        <dbReference type="ARBA" id="ARBA00022525"/>
    </source>
</evidence>
<feature type="domain" description="Lipase" evidence="5">
    <location>
        <begin position="75"/>
        <end position="318"/>
    </location>
</feature>
<accession>A0A8K0CXH4</accession>
<keyword evidence="3" id="KW-0964">Secreted</keyword>
<dbReference type="InterPro" id="IPR029058">
    <property type="entry name" value="AB_hydrolase_fold"/>
</dbReference>
<evidence type="ECO:0000256" key="4">
    <source>
        <dbReference type="RuleBase" id="RU004262"/>
    </source>
</evidence>
<dbReference type="InterPro" id="IPR013818">
    <property type="entry name" value="Lipase"/>
</dbReference>
<dbReference type="PANTHER" id="PTHR11610">
    <property type="entry name" value="LIPASE"/>
    <property type="match status" value="1"/>
</dbReference>
<evidence type="ECO:0000256" key="1">
    <source>
        <dbReference type="ARBA" id="ARBA00004613"/>
    </source>
</evidence>
<dbReference type="Gene3D" id="3.40.50.1820">
    <property type="entry name" value="alpha/beta hydrolase"/>
    <property type="match status" value="1"/>
</dbReference>
<dbReference type="GO" id="GO:0016298">
    <property type="term" value="F:lipase activity"/>
    <property type="evidence" value="ECO:0007669"/>
    <property type="project" value="InterPro"/>
</dbReference>
<dbReference type="GO" id="GO:0016042">
    <property type="term" value="P:lipid catabolic process"/>
    <property type="evidence" value="ECO:0007669"/>
    <property type="project" value="TreeGrafter"/>
</dbReference>
<dbReference type="OrthoDB" id="6685650at2759"/>
<dbReference type="EMBL" id="VTPC01005951">
    <property type="protein sequence ID" value="KAF2895404.1"/>
    <property type="molecule type" value="Genomic_DNA"/>
</dbReference>
<sequence>MRVSPLFAAVIAVPSTAVTNLFLSIVSSAQQSGLFGLSPGALVGELPVPIARDILTILVDGGVNLVGNCTNSSNTPLVQFWLFRNPNPGNYIVINSINDIDILKSTIILIHGWGGNGDIGYIHVIKEAYLVRYPDCNIISVDYSVYANGTYQNAYCYAPSVAAVVAQFICNLTSAGINPADLHVVGHSLGAQVAGMAGDNTQKQCNALIGRVTGLDPAGPGYQTINNTGRITKDSGNFVDIIHTNQAQCGYIGDCGDVDFYPNCGYYQPHCLESVIGTVTISTNISHVPLSLVSCSHQRSCYLFAVSINYNNFFSRSCLDCITAECLYEPSVAPIFTSSSTYMGESCRSKPLDSEYLLYTSGTYPYYLGPPGPLN</sequence>
<gene>
    <name evidence="6" type="ORF">ILUMI_10773</name>
</gene>
<keyword evidence="7" id="KW-1185">Reference proteome</keyword>
<comment type="caution">
    <text evidence="6">The sequence shown here is derived from an EMBL/GenBank/DDBJ whole genome shotgun (WGS) entry which is preliminary data.</text>
</comment>
<protein>
    <recommendedName>
        <fullName evidence="5">Lipase domain-containing protein</fullName>
    </recommendedName>
</protein>
<dbReference type="InterPro" id="IPR000734">
    <property type="entry name" value="TAG_lipase"/>
</dbReference>
<dbReference type="Proteomes" id="UP000801492">
    <property type="component" value="Unassembled WGS sequence"/>
</dbReference>
<proteinExistence type="inferred from homology"/>
<dbReference type="SUPFAM" id="SSF53474">
    <property type="entry name" value="alpha/beta-Hydrolases"/>
    <property type="match status" value="1"/>
</dbReference>
<evidence type="ECO:0000259" key="5">
    <source>
        <dbReference type="Pfam" id="PF00151"/>
    </source>
</evidence>
<dbReference type="PANTHER" id="PTHR11610:SF173">
    <property type="entry name" value="LIPASE DOMAIN-CONTAINING PROTEIN-RELATED"/>
    <property type="match status" value="1"/>
</dbReference>
<name>A0A8K0CXH4_IGNLU</name>
<evidence type="ECO:0000313" key="7">
    <source>
        <dbReference type="Proteomes" id="UP000801492"/>
    </source>
</evidence>
<evidence type="ECO:0000313" key="6">
    <source>
        <dbReference type="EMBL" id="KAF2895404.1"/>
    </source>
</evidence>
<dbReference type="Pfam" id="PF00151">
    <property type="entry name" value="Lipase"/>
    <property type="match status" value="1"/>
</dbReference>
<reference evidence="6" key="1">
    <citation type="submission" date="2019-08" db="EMBL/GenBank/DDBJ databases">
        <title>The genome of the North American firefly Photinus pyralis.</title>
        <authorList>
            <consortium name="Photinus pyralis genome working group"/>
            <person name="Fallon T.R."/>
            <person name="Sander Lower S.E."/>
            <person name="Weng J.-K."/>
        </authorList>
    </citation>
    <scope>NUCLEOTIDE SEQUENCE</scope>
    <source>
        <strain evidence="6">TRF0915ILg1</strain>
        <tissue evidence="6">Whole body</tissue>
    </source>
</reference>
<evidence type="ECO:0000256" key="2">
    <source>
        <dbReference type="ARBA" id="ARBA00010701"/>
    </source>
</evidence>
<dbReference type="GO" id="GO:0017171">
    <property type="term" value="F:serine hydrolase activity"/>
    <property type="evidence" value="ECO:0007669"/>
    <property type="project" value="TreeGrafter"/>
</dbReference>
<organism evidence="6 7">
    <name type="scientific">Ignelater luminosus</name>
    <name type="common">Cucubano</name>
    <name type="synonym">Pyrophorus luminosus</name>
    <dbReference type="NCBI Taxonomy" id="2038154"/>
    <lineage>
        <taxon>Eukaryota</taxon>
        <taxon>Metazoa</taxon>
        <taxon>Ecdysozoa</taxon>
        <taxon>Arthropoda</taxon>
        <taxon>Hexapoda</taxon>
        <taxon>Insecta</taxon>
        <taxon>Pterygota</taxon>
        <taxon>Neoptera</taxon>
        <taxon>Endopterygota</taxon>
        <taxon>Coleoptera</taxon>
        <taxon>Polyphaga</taxon>
        <taxon>Elateriformia</taxon>
        <taxon>Elateroidea</taxon>
        <taxon>Elateridae</taxon>
        <taxon>Agrypninae</taxon>
        <taxon>Pyrophorini</taxon>
        <taxon>Ignelater</taxon>
    </lineage>
</organism>
<dbReference type="AlphaFoldDB" id="A0A8K0CXH4"/>